<dbReference type="AlphaFoldDB" id="A0AAV9R4X7"/>
<proteinExistence type="predicted"/>
<name>A0AAV9R4X7_9TELE</name>
<sequence length="54" mass="5982">MTLNSQLLLCYLRPEQPYHCNYNMPPINVWQQGMSEPNSQAGKTEAGSPTGITA</sequence>
<accession>A0AAV9R4X7</accession>
<reference evidence="2 3" key="1">
    <citation type="submission" date="2021-06" db="EMBL/GenBank/DDBJ databases">
        <authorList>
            <person name="Palmer J.M."/>
        </authorList>
    </citation>
    <scope>NUCLEOTIDE SEQUENCE [LARGE SCALE GENOMIC DNA]</scope>
    <source>
        <strain evidence="2 3">MEX-2019</strain>
        <tissue evidence="2">Muscle</tissue>
    </source>
</reference>
<protein>
    <submittedName>
        <fullName evidence="2">Uncharacterized protein</fullName>
    </submittedName>
</protein>
<evidence type="ECO:0000313" key="2">
    <source>
        <dbReference type="EMBL" id="KAK5603645.1"/>
    </source>
</evidence>
<keyword evidence="3" id="KW-1185">Reference proteome</keyword>
<feature type="region of interest" description="Disordered" evidence="1">
    <location>
        <begin position="33"/>
        <end position="54"/>
    </location>
</feature>
<dbReference type="Proteomes" id="UP001311232">
    <property type="component" value="Unassembled WGS sequence"/>
</dbReference>
<dbReference type="EMBL" id="JAHHUM010002419">
    <property type="protein sequence ID" value="KAK5603645.1"/>
    <property type="molecule type" value="Genomic_DNA"/>
</dbReference>
<evidence type="ECO:0000256" key="1">
    <source>
        <dbReference type="SAM" id="MobiDB-lite"/>
    </source>
</evidence>
<feature type="non-terminal residue" evidence="2">
    <location>
        <position position="54"/>
    </location>
</feature>
<feature type="compositionally biased region" description="Polar residues" evidence="1">
    <location>
        <begin position="33"/>
        <end position="42"/>
    </location>
</feature>
<gene>
    <name evidence="2" type="ORF">CRENBAI_003102</name>
</gene>
<organism evidence="2 3">
    <name type="scientific">Crenichthys baileyi</name>
    <name type="common">White River springfish</name>
    <dbReference type="NCBI Taxonomy" id="28760"/>
    <lineage>
        <taxon>Eukaryota</taxon>
        <taxon>Metazoa</taxon>
        <taxon>Chordata</taxon>
        <taxon>Craniata</taxon>
        <taxon>Vertebrata</taxon>
        <taxon>Euteleostomi</taxon>
        <taxon>Actinopterygii</taxon>
        <taxon>Neopterygii</taxon>
        <taxon>Teleostei</taxon>
        <taxon>Neoteleostei</taxon>
        <taxon>Acanthomorphata</taxon>
        <taxon>Ovalentaria</taxon>
        <taxon>Atherinomorphae</taxon>
        <taxon>Cyprinodontiformes</taxon>
        <taxon>Goodeidae</taxon>
        <taxon>Crenichthys</taxon>
    </lineage>
</organism>
<evidence type="ECO:0000313" key="3">
    <source>
        <dbReference type="Proteomes" id="UP001311232"/>
    </source>
</evidence>
<comment type="caution">
    <text evidence="2">The sequence shown here is derived from an EMBL/GenBank/DDBJ whole genome shotgun (WGS) entry which is preliminary data.</text>
</comment>